<dbReference type="InterPro" id="IPR055414">
    <property type="entry name" value="LRR_R13L4/SHOC2-like"/>
</dbReference>
<keyword evidence="4" id="KW-1185">Reference proteome</keyword>
<dbReference type="STRING" id="4536.A0A0E0G5D6"/>
<dbReference type="Pfam" id="PF23598">
    <property type="entry name" value="LRR_14"/>
    <property type="match status" value="1"/>
</dbReference>
<dbReference type="Gene3D" id="3.80.10.10">
    <property type="entry name" value="Ribonuclease Inhibitor"/>
    <property type="match status" value="3"/>
</dbReference>
<dbReference type="Gramene" id="ONIVA02G14810.1">
    <property type="protein sequence ID" value="ONIVA02G14810.1"/>
    <property type="gene ID" value="ONIVA02G14810"/>
</dbReference>
<reference evidence="3" key="1">
    <citation type="submission" date="2015-04" db="UniProtKB">
        <authorList>
            <consortium name="EnsemblPlants"/>
        </authorList>
    </citation>
    <scope>IDENTIFICATION</scope>
    <source>
        <strain evidence="3">SL10</strain>
    </source>
</reference>
<dbReference type="Proteomes" id="UP000006591">
    <property type="component" value="Chromosome 2"/>
</dbReference>
<dbReference type="PANTHER" id="PTHR47186">
    <property type="entry name" value="LEUCINE-RICH REPEAT-CONTAINING PROTEIN 57"/>
    <property type="match status" value="1"/>
</dbReference>
<evidence type="ECO:0000313" key="3">
    <source>
        <dbReference type="EnsemblPlants" id="ONIVA02G14810.1"/>
    </source>
</evidence>
<reference evidence="3" key="2">
    <citation type="submission" date="2018-04" db="EMBL/GenBank/DDBJ databases">
        <title>OnivRS2 (Oryza nivara Reference Sequence Version 2).</title>
        <authorList>
            <person name="Zhang J."/>
            <person name="Kudrna D."/>
            <person name="Lee S."/>
            <person name="Talag J."/>
            <person name="Rajasekar S."/>
            <person name="Welchert J."/>
            <person name="Hsing Y.-I."/>
            <person name="Wing R.A."/>
        </authorList>
    </citation>
    <scope>NUCLEOTIDE SEQUENCE [LARGE SCALE GENOMIC DNA]</scope>
    <source>
        <strain evidence="3">SL10</strain>
    </source>
</reference>
<protein>
    <recommendedName>
        <fullName evidence="2">Disease resistance R13L4/SHOC-2-like LRR domain-containing protein</fullName>
    </recommendedName>
</protein>
<evidence type="ECO:0000259" key="2">
    <source>
        <dbReference type="Pfam" id="PF23598"/>
    </source>
</evidence>
<dbReference type="SUPFAM" id="SSF52058">
    <property type="entry name" value="L domain-like"/>
    <property type="match status" value="2"/>
</dbReference>
<proteinExistence type="predicted"/>
<organism evidence="3">
    <name type="scientific">Oryza nivara</name>
    <name type="common">Indian wild rice</name>
    <name type="synonym">Oryza sativa f. spontanea</name>
    <dbReference type="NCBI Taxonomy" id="4536"/>
    <lineage>
        <taxon>Eukaryota</taxon>
        <taxon>Viridiplantae</taxon>
        <taxon>Streptophyta</taxon>
        <taxon>Embryophyta</taxon>
        <taxon>Tracheophyta</taxon>
        <taxon>Spermatophyta</taxon>
        <taxon>Magnoliopsida</taxon>
        <taxon>Liliopsida</taxon>
        <taxon>Poales</taxon>
        <taxon>Poaceae</taxon>
        <taxon>BOP clade</taxon>
        <taxon>Oryzoideae</taxon>
        <taxon>Oryzeae</taxon>
        <taxon>Oryzinae</taxon>
        <taxon>Oryza</taxon>
    </lineage>
</organism>
<dbReference type="HOGENOM" id="CLU_533616_0_0_1"/>
<dbReference type="AlphaFoldDB" id="A0A0E0G5D6"/>
<feature type="domain" description="Disease resistance R13L4/SHOC-2-like LRR" evidence="2">
    <location>
        <begin position="27"/>
        <end position="360"/>
    </location>
</feature>
<dbReference type="EnsemblPlants" id="ONIVA02G14810.1">
    <property type="protein sequence ID" value="ONIVA02G14810.1"/>
    <property type="gene ID" value="ONIVA02G14810"/>
</dbReference>
<sequence>MSLRDFGTDLRLMSLSALGIVCIRACPSHSQVINPKHLRYLDLSRSYMDVLPSSICTMYNLQTLRLNDCLLLTYLPEGMRTMSKLIHLYLLRCPLKRMPPNISLLKNLRTLTTFVLDTEPGRGIEELKDLNHLANRLELESYGQAGTVVVDTVEVISPSLPRVFELAAPVYFACLKTRDVREEEVLESLKPHAKLKILELHGYSGLKIPQWMKDPQLLQCLTNLHISNCPGCKDLSTVWFLVSLESLFLSKMKNLTTLFMNVAENTVGEADTILVTFPELAKLYIFDCPKLASVPDCPVLKELNSARSCSLAMSSLAHLTTLSELIYEDNERVRMSLGSWPSLTKLDVSSSYTKMSTLEVGTKQGPLENLRSLTLYRLNCFTDVSGFSKLHLGLWKCFAFVEDLSISGCDGLVRWPIEELMSLIHLQSLSIETCRNLEGKGSSSEDGQLHIPMLPASLEKLCLVYCPRLVALPSKLGNLARLKIMSLQHCYDLKELPDGMDGLISLEELKIWNCPEIEKFLEGGEYFDLVSSVQHIDISKPETELAEWPESETEQTESRCNKNKQLVKRLLPSFLTLE</sequence>
<dbReference type="InterPro" id="IPR032675">
    <property type="entry name" value="LRR_dom_sf"/>
</dbReference>
<evidence type="ECO:0000313" key="4">
    <source>
        <dbReference type="Proteomes" id="UP000006591"/>
    </source>
</evidence>
<dbReference type="OMA" id="IVCIRAC"/>
<name>A0A0E0G5D6_ORYNI</name>
<evidence type="ECO:0000256" key="1">
    <source>
        <dbReference type="ARBA" id="ARBA00022737"/>
    </source>
</evidence>
<dbReference type="eggNOG" id="KOG4658">
    <property type="taxonomic scope" value="Eukaryota"/>
</dbReference>
<keyword evidence="1" id="KW-0677">Repeat</keyword>
<accession>A0A0E0G5D6</accession>
<dbReference type="PANTHER" id="PTHR47186:SF3">
    <property type="entry name" value="OS09G0267800 PROTEIN"/>
    <property type="match status" value="1"/>
</dbReference>